<evidence type="ECO:0000256" key="5">
    <source>
        <dbReference type="ARBA" id="ARBA00022989"/>
    </source>
</evidence>
<keyword evidence="9" id="KW-1185">Reference proteome</keyword>
<organism evidence="8 9">
    <name type="scientific">Simiduia agarivorans (strain DSM 21679 / JCM 13881 / BCRC 17597 / SA1)</name>
    <dbReference type="NCBI Taxonomy" id="1117647"/>
    <lineage>
        <taxon>Bacteria</taxon>
        <taxon>Pseudomonadati</taxon>
        <taxon>Pseudomonadota</taxon>
        <taxon>Gammaproteobacteria</taxon>
        <taxon>Cellvibrionales</taxon>
        <taxon>Cellvibrionaceae</taxon>
        <taxon>Simiduia</taxon>
    </lineage>
</organism>
<reference evidence="8 9" key="1">
    <citation type="journal article" date="2013" name="Genome Announc.">
        <title>Complete genome sequence of Simiduia agarivorans SA1(T), a marine bacterium able to degrade a variety of polysaccharides.</title>
        <authorList>
            <person name="Lin S.Y."/>
            <person name="Shieh W.Y."/>
            <person name="Chen J.S."/>
            <person name="Tang S.L."/>
        </authorList>
    </citation>
    <scope>NUCLEOTIDE SEQUENCE [LARGE SCALE GENOMIC DNA]</scope>
    <source>
        <strain evidence="9">DSM 21679 / JCM 13881 / BCRC 17597 / SA1</strain>
    </source>
</reference>
<feature type="transmembrane region" description="Helical" evidence="7">
    <location>
        <begin position="444"/>
        <end position="470"/>
    </location>
</feature>
<dbReference type="PANTHER" id="PTHR30250:SF10">
    <property type="entry name" value="LIPOPOLYSACCHARIDE BIOSYNTHESIS PROTEIN WZXC"/>
    <property type="match status" value="1"/>
</dbReference>
<feature type="transmembrane region" description="Helical" evidence="7">
    <location>
        <begin position="293"/>
        <end position="315"/>
    </location>
</feature>
<evidence type="ECO:0000256" key="7">
    <source>
        <dbReference type="SAM" id="Phobius"/>
    </source>
</evidence>
<dbReference type="KEGG" id="saga:M5M_08830"/>
<comment type="similarity">
    <text evidence="2">Belongs to the polysaccharide synthase family.</text>
</comment>
<evidence type="ECO:0000313" key="8">
    <source>
        <dbReference type="EMBL" id="AFU98953.1"/>
    </source>
</evidence>
<dbReference type="AlphaFoldDB" id="K4KLK7"/>
<keyword evidence="4 7" id="KW-0812">Transmembrane</keyword>
<dbReference type="EMBL" id="CP003746">
    <property type="protein sequence ID" value="AFU98953.1"/>
    <property type="molecule type" value="Genomic_DNA"/>
</dbReference>
<evidence type="ECO:0000256" key="4">
    <source>
        <dbReference type="ARBA" id="ARBA00022692"/>
    </source>
</evidence>
<dbReference type="PANTHER" id="PTHR30250">
    <property type="entry name" value="PST FAMILY PREDICTED COLANIC ACID TRANSPORTER"/>
    <property type="match status" value="1"/>
</dbReference>
<sequence length="480" mass="52864">MAEMDLHKKLVSGFAWEAACKASAQVFSWISTIYVARVLAPADYGIVAISGIFVGLSLMLGGLGLCAGVIQKKGVTKAEMDGVFWLSMGLNGLVFGILFCLAPFIAKWYAIPMLTDVIRVAAFILLISGLSIIPRAIKLKELDFRFTSLAGMTGGFIITLTAFLLAWSGYGIWSLVVSTLAGELVLTVIYFYGSSWRPSFHYSWVEVKPIARFGVGLMMSRMVQFFNGKTSVIVSGGVLGEVSTGYLQFSETLARMPTDKIGGLFQSIAFASLSKVQDDVELSKNLLFRFHRYLVFVSYPILLGAAFVAEDLILIVLTDKWLPMKTALQLVCCVAAMSVSLLLLPRFLESIGRVNEVFKFQITLAVMSLIAMLVGAQWHLEGMILALLLVYPLLYIQILKYVLPRISSSIGEFLKSFIDVILVNVVFIVSLWCVSILYDELSPLLRLICAVASGGLIYGLLIIVFMRADIRALLEIIRKK</sequence>
<dbReference type="HOGENOM" id="CLU_026911_5_1_6"/>
<protein>
    <submittedName>
        <fullName evidence="8">ATPase</fullName>
    </submittedName>
</protein>
<gene>
    <name evidence="8" type="ordered locus">M5M_08830</name>
</gene>
<keyword evidence="3" id="KW-1003">Cell membrane</keyword>
<feature type="transmembrane region" description="Helical" evidence="7">
    <location>
        <begin position="416"/>
        <end position="438"/>
    </location>
</feature>
<feature type="transmembrane region" description="Helical" evidence="7">
    <location>
        <begin position="117"/>
        <end position="137"/>
    </location>
</feature>
<dbReference type="CDD" id="cd13127">
    <property type="entry name" value="MATE_tuaB_like"/>
    <property type="match status" value="1"/>
</dbReference>
<dbReference type="OrthoDB" id="8538786at2"/>
<dbReference type="GO" id="GO:0005886">
    <property type="term" value="C:plasma membrane"/>
    <property type="evidence" value="ECO:0007669"/>
    <property type="project" value="UniProtKB-SubCell"/>
</dbReference>
<keyword evidence="6 7" id="KW-0472">Membrane</keyword>
<dbReference type="Pfam" id="PF13440">
    <property type="entry name" value="Polysacc_synt_3"/>
    <property type="match status" value="1"/>
</dbReference>
<dbReference type="Proteomes" id="UP000000466">
    <property type="component" value="Chromosome"/>
</dbReference>
<feature type="transmembrane region" description="Helical" evidence="7">
    <location>
        <begin position="327"/>
        <end position="348"/>
    </location>
</feature>
<evidence type="ECO:0000313" key="9">
    <source>
        <dbReference type="Proteomes" id="UP000000466"/>
    </source>
</evidence>
<evidence type="ECO:0000256" key="1">
    <source>
        <dbReference type="ARBA" id="ARBA00004651"/>
    </source>
</evidence>
<dbReference type="eggNOG" id="COG2244">
    <property type="taxonomic scope" value="Bacteria"/>
</dbReference>
<dbReference type="RefSeq" id="WP_015047118.1">
    <property type="nucleotide sequence ID" value="NC_018868.3"/>
</dbReference>
<feature type="transmembrane region" description="Helical" evidence="7">
    <location>
        <begin position="360"/>
        <end position="378"/>
    </location>
</feature>
<evidence type="ECO:0000256" key="3">
    <source>
        <dbReference type="ARBA" id="ARBA00022475"/>
    </source>
</evidence>
<proteinExistence type="inferred from homology"/>
<dbReference type="InterPro" id="IPR050833">
    <property type="entry name" value="Poly_Biosynth_Transport"/>
</dbReference>
<name>K4KLK7_SIMAS</name>
<dbReference type="STRING" id="1117647.M5M_08830"/>
<keyword evidence="5 7" id="KW-1133">Transmembrane helix</keyword>
<feature type="transmembrane region" description="Helical" evidence="7">
    <location>
        <begin position="384"/>
        <end position="404"/>
    </location>
</feature>
<evidence type="ECO:0000256" key="2">
    <source>
        <dbReference type="ARBA" id="ARBA00007430"/>
    </source>
</evidence>
<accession>K4KLK7</accession>
<feature type="transmembrane region" description="Helical" evidence="7">
    <location>
        <begin position="173"/>
        <end position="193"/>
    </location>
</feature>
<feature type="transmembrane region" description="Helical" evidence="7">
    <location>
        <begin position="44"/>
        <end position="70"/>
    </location>
</feature>
<evidence type="ECO:0000256" key="6">
    <source>
        <dbReference type="ARBA" id="ARBA00023136"/>
    </source>
</evidence>
<comment type="subcellular location">
    <subcellularLocation>
        <location evidence="1">Cell membrane</location>
        <topology evidence="1">Multi-pass membrane protein</topology>
    </subcellularLocation>
</comment>
<feature type="transmembrane region" description="Helical" evidence="7">
    <location>
        <begin position="82"/>
        <end position="105"/>
    </location>
</feature>
<feature type="transmembrane region" description="Helical" evidence="7">
    <location>
        <begin position="149"/>
        <end position="167"/>
    </location>
</feature>